<dbReference type="PANTHER" id="PTHR10412:SF11">
    <property type="entry name" value="MANNOSYL-OLIGOSACCHARIDE GLUCOSIDASE"/>
    <property type="match status" value="1"/>
</dbReference>
<evidence type="ECO:0000256" key="1">
    <source>
        <dbReference type="ARBA" id="ARBA00010833"/>
    </source>
</evidence>
<dbReference type="InterPro" id="IPR004888">
    <property type="entry name" value="Glycoside_hydrolase_63"/>
</dbReference>
<evidence type="ECO:0000256" key="2">
    <source>
        <dbReference type="ARBA" id="ARBA00022801"/>
    </source>
</evidence>
<dbReference type="Proteomes" id="UP001518990">
    <property type="component" value="Unassembled WGS sequence"/>
</dbReference>
<dbReference type="Pfam" id="PF22422">
    <property type="entry name" value="MGH1-like_GH"/>
    <property type="match status" value="1"/>
</dbReference>
<dbReference type="InterPro" id="IPR008928">
    <property type="entry name" value="6-hairpin_glycosidase_sf"/>
</dbReference>
<name>A0ABS3KDB9_9PROT</name>
<proteinExistence type="inferred from homology"/>
<dbReference type="Gene3D" id="1.50.10.10">
    <property type="match status" value="1"/>
</dbReference>
<dbReference type="RefSeq" id="WP_207447708.1">
    <property type="nucleotide sequence ID" value="NZ_CP061094.1"/>
</dbReference>
<dbReference type="EMBL" id="JACTNF010000012">
    <property type="protein sequence ID" value="MBO1075459.1"/>
    <property type="molecule type" value="Genomic_DNA"/>
</dbReference>
<evidence type="ECO:0000313" key="5">
    <source>
        <dbReference type="EMBL" id="MBO1075459.1"/>
    </source>
</evidence>
<dbReference type="SUPFAM" id="SSF48208">
    <property type="entry name" value="Six-hairpin glycosidases"/>
    <property type="match status" value="1"/>
</dbReference>
<dbReference type="InterPro" id="IPR012341">
    <property type="entry name" value="6hp_glycosidase-like_sf"/>
</dbReference>
<reference evidence="5 6" key="1">
    <citation type="submission" date="2020-09" db="EMBL/GenBank/DDBJ databases">
        <title>Roseomonas.</title>
        <authorList>
            <person name="Zhu W."/>
        </authorList>
    </citation>
    <scope>NUCLEOTIDE SEQUENCE [LARGE SCALE GENOMIC DNA]</scope>
    <source>
        <strain evidence="5 6">1311</strain>
    </source>
</reference>
<keyword evidence="6" id="KW-1185">Reference proteome</keyword>
<evidence type="ECO:0000259" key="4">
    <source>
        <dbReference type="Pfam" id="PF22422"/>
    </source>
</evidence>
<comment type="similarity">
    <text evidence="1">Belongs to the glycosyl hydrolase 63 family.</text>
</comment>
<keyword evidence="2" id="KW-0378">Hydrolase</keyword>
<comment type="caution">
    <text evidence="5">The sequence shown here is derived from an EMBL/GenBank/DDBJ whole genome shotgun (WGS) entry which is preliminary data.</text>
</comment>
<protein>
    <submittedName>
        <fullName evidence="5">Neutral trehalase</fullName>
    </submittedName>
</protein>
<evidence type="ECO:0000256" key="3">
    <source>
        <dbReference type="ARBA" id="ARBA00023295"/>
    </source>
</evidence>
<dbReference type="PANTHER" id="PTHR10412">
    <property type="entry name" value="MANNOSYL-OLIGOSACCHARIDE GLUCOSIDASE"/>
    <property type="match status" value="1"/>
</dbReference>
<evidence type="ECO:0000313" key="6">
    <source>
        <dbReference type="Proteomes" id="UP001518990"/>
    </source>
</evidence>
<dbReference type="InterPro" id="IPR054491">
    <property type="entry name" value="MGH1-like_GH"/>
</dbReference>
<feature type="domain" description="Mannosylglycerate hydrolase MGH1-like glycoside hydrolase" evidence="4">
    <location>
        <begin position="28"/>
        <end position="408"/>
    </location>
</feature>
<keyword evidence="3" id="KW-0326">Glycosidase</keyword>
<organism evidence="5 6">
    <name type="scientific">Roseomonas marmotae</name>
    <dbReference type="NCBI Taxonomy" id="2768161"/>
    <lineage>
        <taxon>Bacteria</taxon>
        <taxon>Pseudomonadati</taxon>
        <taxon>Pseudomonadota</taxon>
        <taxon>Alphaproteobacteria</taxon>
        <taxon>Acetobacterales</taxon>
        <taxon>Roseomonadaceae</taxon>
        <taxon>Roseomonas</taxon>
    </lineage>
</organism>
<sequence>MSERLQAAQAVLRTNDRGGYTVPTDRLYPFQWNWDSAFVAMGWGIFDEPRAWREIHRLLEGQWEDGLVPQIVFHAPSDDYFPGPEVWGVRRDPPTSGITQPPVLATATRRLLDRASDRAAAEAEAAAIYPRLLASHRWWAEARDPGRTGLVATLHPWETGMDNSPAWDSILDRVPTETTSEIRRRDTAHIDPAFRPRAIDYQRFIHLVDLFRAEGWDAARMLRASPFRVADVGTNAILARAERDLLALAARFGSAADRAAIETRLARAEPAIETLWQKAAGIYRSRDLVGGEILPASTSAGFLPLFGGVHRHAEQLAATLEDWLARVRFAVPSTDPAHPMFEPLRYWRGPIWAVVNWMIAEGFADAGRAAQAARIRADTRALIGREGFSEYFDPTTGQGIGGGTFSWTAAIDLLLAEEAP</sequence>
<gene>
    <name evidence="5" type="ORF">IAI60_12670</name>
</gene>
<accession>A0ABS3KDB9</accession>